<dbReference type="InterPro" id="IPR003661">
    <property type="entry name" value="HisK_dim/P_dom"/>
</dbReference>
<organism evidence="8 9">
    <name type="scientific">Pedobacter puniceum</name>
    <dbReference type="NCBI Taxonomy" id="2666136"/>
    <lineage>
        <taxon>Bacteria</taxon>
        <taxon>Pseudomonadati</taxon>
        <taxon>Bacteroidota</taxon>
        <taxon>Sphingobacteriia</taxon>
        <taxon>Sphingobacteriales</taxon>
        <taxon>Sphingobacteriaceae</taxon>
        <taxon>Pedobacter</taxon>
    </lineage>
</organism>
<keyword evidence="5" id="KW-1133">Transmembrane helix</keyword>
<evidence type="ECO:0000256" key="3">
    <source>
        <dbReference type="ARBA" id="ARBA00022553"/>
    </source>
</evidence>
<dbReference type="Proteomes" id="UP000462931">
    <property type="component" value="Unassembled WGS sequence"/>
</dbReference>
<evidence type="ECO:0000256" key="1">
    <source>
        <dbReference type="ARBA" id="ARBA00000085"/>
    </source>
</evidence>
<dbReference type="CDD" id="cd00082">
    <property type="entry name" value="HisKA"/>
    <property type="match status" value="1"/>
</dbReference>
<keyword evidence="5" id="KW-0812">Transmembrane</keyword>
<keyword evidence="4" id="KW-0175">Coiled coil</keyword>
<sequence>MTIKKSAIFFLIFLFCFLKTRAHQSQQDALYLSNLQDSPIVDILDSLHVENNNLKEKNIKNELKIENRNLLIYATLIFSLTALFLSYRLYKSGRRAKTNNRILREQNEEINKQKKELEELNNLKNRFFSIISHDVRGPLLSLKGTLNLFDEHLLDERESKLLIGELKSQFNSTSNLLDNLLIWAKSQMQGEKLQKSNFNVLKIIQDNIDLQKYNILQKNIKIVVNVPADLQLLADKEMFNVIIRNLLNNALKFTPQDGEINITCTKKRELAQFSVQDNGIGLSPAEIKEIYKRNFYSTSGLNDEKGTGLGLILCQEFIRKNNGSFDIKSKKGQGSTFLFTLPLFKEGHVREESY</sequence>
<feature type="coiled-coil region" evidence="4">
    <location>
        <begin position="93"/>
        <end position="126"/>
    </location>
</feature>
<dbReference type="EMBL" id="WKJI01000001">
    <property type="protein sequence ID" value="MRX46484.1"/>
    <property type="molecule type" value="Genomic_DNA"/>
</dbReference>
<dbReference type="SUPFAM" id="SSF47384">
    <property type="entry name" value="Homodimeric domain of signal transducing histidine kinase"/>
    <property type="match status" value="1"/>
</dbReference>
<dbReference type="PROSITE" id="PS50109">
    <property type="entry name" value="HIS_KIN"/>
    <property type="match status" value="1"/>
</dbReference>
<dbReference type="InterPro" id="IPR036890">
    <property type="entry name" value="HATPase_C_sf"/>
</dbReference>
<dbReference type="InterPro" id="IPR036097">
    <property type="entry name" value="HisK_dim/P_sf"/>
</dbReference>
<dbReference type="InterPro" id="IPR004358">
    <property type="entry name" value="Sig_transdc_His_kin-like_C"/>
</dbReference>
<reference evidence="8 9" key="1">
    <citation type="submission" date="2019-11" db="EMBL/GenBank/DDBJ databases">
        <authorList>
            <person name="Cheng Q."/>
            <person name="Yang Z."/>
        </authorList>
    </citation>
    <scope>NUCLEOTIDE SEQUENCE [LARGE SCALE GENOMIC DNA]</scope>
    <source>
        <strain evidence="8 9">HX-22-1</strain>
    </source>
</reference>
<keyword evidence="3" id="KW-0597">Phosphoprotein</keyword>
<feature type="signal peptide" evidence="6">
    <location>
        <begin position="1"/>
        <end position="22"/>
    </location>
</feature>
<dbReference type="InterPro" id="IPR003594">
    <property type="entry name" value="HATPase_dom"/>
</dbReference>
<dbReference type="EC" id="2.7.13.3" evidence="2"/>
<gene>
    <name evidence="8" type="ORF">GJJ64_04695</name>
</gene>
<dbReference type="SMART" id="SM00387">
    <property type="entry name" value="HATPase_c"/>
    <property type="match status" value="1"/>
</dbReference>
<keyword evidence="5" id="KW-0472">Membrane</keyword>
<dbReference type="PANTHER" id="PTHR43547">
    <property type="entry name" value="TWO-COMPONENT HISTIDINE KINASE"/>
    <property type="match status" value="1"/>
</dbReference>
<protein>
    <recommendedName>
        <fullName evidence="2">histidine kinase</fullName>
        <ecNumber evidence="2">2.7.13.3</ecNumber>
    </recommendedName>
</protein>
<evidence type="ECO:0000313" key="8">
    <source>
        <dbReference type="EMBL" id="MRX46484.1"/>
    </source>
</evidence>
<dbReference type="InterPro" id="IPR005467">
    <property type="entry name" value="His_kinase_dom"/>
</dbReference>
<evidence type="ECO:0000259" key="7">
    <source>
        <dbReference type="PROSITE" id="PS50109"/>
    </source>
</evidence>
<feature type="chain" id="PRO_5029859323" description="histidine kinase" evidence="6">
    <location>
        <begin position="23"/>
        <end position="354"/>
    </location>
</feature>
<comment type="caution">
    <text evidence="8">The sequence shown here is derived from an EMBL/GenBank/DDBJ whole genome shotgun (WGS) entry which is preliminary data.</text>
</comment>
<proteinExistence type="predicted"/>
<dbReference type="PANTHER" id="PTHR43547:SF2">
    <property type="entry name" value="HYBRID SIGNAL TRANSDUCTION HISTIDINE KINASE C"/>
    <property type="match status" value="1"/>
</dbReference>
<evidence type="ECO:0000256" key="6">
    <source>
        <dbReference type="SAM" id="SignalP"/>
    </source>
</evidence>
<keyword evidence="6" id="KW-0732">Signal</keyword>
<dbReference type="AlphaFoldDB" id="A0A7K0FKI0"/>
<feature type="domain" description="Histidine kinase" evidence="7">
    <location>
        <begin position="130"/>
        <end position="345"/>
    </location>
</feature>
<dbReference type="CDD" id="cd00075">
    <property type="entry name" value="HATPase"/>
    <property type="match status" value="1"/>
</dbReference>
<dbReference type="Pfam" id="PF00512">
    <property type="entry name" value="HisKA"/>
    <property type="match status" value="1"/>
</dbReference>
<keyword evidence="9" id="KW-1185">Reference proteome</keyword>
<dbReference type="SUPFAM" id="SSF55874">
    <property type="entry name" value="ATPase domain of HSP90 chaperone/DNA topoisomerase II/histidine kinase"/>
    <property type="match status" value="1"/>
</dbReference>
<dbReference type="RefSeq" id="WP_154286574.1">
    <property type="nucleotide sequence ID" value="NZ_WKJI01000001.1"/>
</dbReference>
<dbReference type="GO" id="GO:0000155">
    <property type="term" value="F:phosphorelay sensor kinase activity"/>
    <property type="evidence" value="ECO:0007669"/>
    <property type="project" value="InterPro"/>
</dbReference>
<feature type="transmembrane region" description="Helical" evidence="5">
    <location>
        <begin position="70"/>
        <end position="90"/>
    </location>
</feature>
<accession>A0A7K0FKI0</accession>
<dbReference type="PRINTS" id="PR00344">
    <property type="entry name" value="BCTRLSENSOR"/>
</dbReference>
<dbReference type="Pfam" id="PF02518">
    <property type="entry name" value="HATPase_c"/>
    <property type="match status" value="1"/>
</dbReference>
<evidence type="ECO:0000256" key="2">
    <source>
        <dbReference type="ARBA" id="ARBA00012438"/>
    </source>
</evidence>
<evidence type="ECO:0000256" key="4">
    <source>
        <dbReference type="SAM" id="Coils"/>
    </source>
</evidence>
<dbReference type="Gene3D" id="3.30.565.10">
    <property type="entry name" value="Histidine kinase-like ATPase, C-terminal domain"/>
    <property type="match status" value="1"/>
</dbReference>
<evidence type="ECO:0000313" key="9">
    <source>
        <dbReference type="Proteomes" id="UP000462931"/>
    </source>
</evidence>
<dbReference type="SMART" id="SM00388">
    <property type="entry name" value="HisKA"/>
    <property type="match status" value="1"/>
</dbReference>
<dbReference type="Gene3D" id="1.10.287.130">
    <property type="match status" value="1"/>
</dbReference>
<name>A0A7K0FKI0_9SPHI</name>
<comment type="catalytic activity">
    <reaction evidence="1">
        <text>ATP + protein L-histidine = ADP + protein N-phospho-L-histidine.</text>
        <dbReference type="EC" id="2.7.13.3"/>
    </reaction>
</comment>
<evidence type="ECO:0000256" key="5">
    <source>
        <dbReference type="SAM" id="Phobius"/>
    </source>
</evidence>